<sequence>VKKDVKIEKIMDGGFHEFDLRAGTENVPGIAGFGKAVEIFSQEDLRKVRKLRDYLYKELKSNIDGMLLNGASDFEKRIPNNLNVSFEDVEGESVVLHLDIRGIAVVTGSACFSRALQASHILLAMGFPHERAHGSIRFSPSKYLVEEDIDYTVKNVKEVVQGLRKLSPLSKKTRE</sequence>
<protein>
    <submittedName>
        <fullName evidence="4">Cysteine desulfurase NifS</fullName>
    </submittedName>
</protein>
<comment type="cofactor">
    <cofactor evidence="1">
        <name>pyridoxal 5'-phosphate</name>
        <dbReference type="ChEBI" id="CHEBI:597326"/>
    </cofactor>
</comment>
<dbReference type="AlphaFoldDB" id="A0A662DAS0"/>
<evidence type="ECO:0000259" key="3">
    <source>
        <dbReference type="Pfam" id="PF00266"/>
    </source>
</evidence>
<organism evidence="4 5">
    <name type="scientific">Aerophobetes bacterium</name>
    <dbReference type="NCBI Taxonomy" id="2030807"/>
    <lineage>
        <taxon>Bacteria</taxon>
        <taxon>Candidatus Aerophobota</taxon>
    </lineage>
</organism>
<dbReference type="PANTHER" id="PTHR11601:SF34">
    <property type="entry name" value="CYSTEINE DESULFURASE"/>
    <property type="match status" value="1"/>
</dbReference>
<dbReference type="InterPro" id="IPR015424">
    <property type="entry name" value="PyrdxlP-dep_Trfase"/>
</dbReference>
<name>A0A662DAS0_UNCAE</name>
<reference evidence="4 5" key="1">
    <citation type="submission" date="2018-06" db="EMBL/GenBank/DDBJ databases">
        <title>Extensive metabolic versatility and redundancy in microbially diverse, dynamic hydrothermal sediments.</title>
        <authorList>
            <person name="Dombrowski N."/>
            <person name="Teske A."/>
            <person name="Baker B.J."/>
        </authorList>
    </citation>
    <scope>NUCLEOTIDE SEQUENCE [LARGE SCALE GENOMIC DNA]</scope>
    <source>
        <strain evidence="4">B3_G15</strain>
    </source>
</reference>
<feature type="non-terminal residue" evidence="4">
    <location>
        <position position="1"/>
    </location>
</feature>
<evidence type="ECO:0000256" key="2">
    <source>
        <dbReference type="ARBA" id="ARBA00050776"/>
    </source>
</evidence>
<dbReference type="SUPFAM" id="SSF53383">
    <property type="entry name" value="PLP-dependent transferases"/>
    <property type="match status" value="1"/>
</dbReference>
<dbReference type="EMBL" id="QMQA01000135">
    <property type="protein sequence ID" value="RLE12840.1"/>
    <property type="molecule type" value="Genomic_DNA"/>
</dbReference>
<feature type="domain" description="Aminotransferase class V" evidence="3">
    <location>
        <begin position="20"/>
        <end position="151"/>
    </location>
</feature>
<gene>
    <name evidence="4" type="ORF">DRJ04_05445</name>
</gene>
<comment type="catalytic activity">
    <reaction evidence="2">
        <text>(sulfur carrier)-H + L-cysteine = (sulfur carrier)-SH + L-alanine</text>
        <dbReference type="Rhea" id="RHEA:43892"/>
        <dbReference type="Rhea" id="RHEA-COMP:14737"/>
        <dbReference type="Rhea" id="RHEA-COMP:14739"/>
        <dbReference type="ChEBI" id="CHEBI:29917"/>
        <dbReference type="ChEBI" id="CHEBI:35235"/>
        <dbReference type="ChEBI" id="CHEBI:57972"/>
        <dbReference type="ChEBI" id="CHEBI:64428"/>
        <dbReference type="EC" id="2.8.1.7"/>
    </reaction>
</comment>
<evidence type="ECO:0000313" key="4">
    <source>
        <dbReference type="EMBL" id="RLE12840.1"/>
    </source>
</evidence>
<dbReference type="InterPro" id="IPR015422">
    <property type="entry name" value="PyrdxlP-dep_Trfase_small"/>
</dbReference>
<accession>A0A662DAS0</accession>
<dbReference type="PANTHER" id="PTHR11601">
    <property type="entry name" value="CYSTEINE DESULFURYLASE FAMILY MEMBER"/>
    <property type="match status" value="1"/>
</dbReference>
<dbReference type="GO" id="GO:0031071">
    <property type="term" value="F:cysteine desulfurase activity"/>
    <property type="evidence" value="ECO:0007669"/>
    <property type="project" value="UniProtKB-EC"/>
</dbReference>
<dbReference type="InterPro" id="IPR000192">
    <property type="entry name" value="Aminotrans_V_dom"/>
</dbReference>
<dbReference type="Proteomes" id="UP000280417">
    <property type="component" value="Unassembled WGS sequence"/>
</dbReference>
<evidence type="ECO:0000256" key="1">
    <source>
        <dbReference type="ARBA" id="ARBA00001933"/>
    </source>
</evidence>
<dbReference type="Pfam" id="PF00266">
    <property type="entry name" value="Aminotran_5"/>
    <property type="match status" value="1"/>
</dbReference>
<evidence type="ECO:0000313" key="5">
    <source>
        <dbReference type="Proteomes" id="UP000280417"/>
    </source>
</evidence>
<dbReference type="Gene3D" id="3.90.1150.10">
    <property type="entry name" value="Aspartate Aminotransferase, domain 1"/>
    <property type="match status" value="1"/>
</dbReference>
<proteinExistence type="predicted"/>
<comment type="caution">
    <text evidence="4">The sequence shown here is derived from an EMBL/GenBank/DDBJ whole genome shotgun (WGS) entry which is preliminary data.</text>
</comment>